<comment type="similarity">
    <text evidence="2">Belongs to the cytidylyltransferase family.</text>
</comment>
<sequence>MVNGCWDLLHTGHYNALRQAKEISPPNSVLIAGVHSNSEIKRVKGGAFVSSDAEKVAMLRSCKFVDEVLENIPYTRMTPQLLDKLGVDYAAHGDDMPILPDGTKMYGQVEEAGRYLVFQRSEGISTTNLLNRLLHATTNETSYELPKNNLNNFILTSQRMALFSNISQRRIENAKKIVYIDGDFDFFHLGHVEILRQARSMGDFLVVGLHGDHDAQSYKEHAKSLPVIMTVGERALNVLSCKYVDDVILNSPVSPSRDFLGALGVAKVVVVGNHPDFLGDASRFNSVKEYDLVENLKVDPQTFSTQVLLSRFSQGREEFLRRNQVKKDPVIIPKFNPLGPLVTQQLAGNI</sequence>
<keyword evidence="6" id="KW-0443">Lipid metabolism</keyword>
<dbReference type="GO" id="GO:0005737">
    <property type="term" value="C:cytoplasm"/>
    <property type="evidence" value="ECO:0007669"/>
    <property type="project" value="TreeGrafter"/>
</dbReference>
<evidence type="ECO:0000256" key="11">
    <source>
        <dbReference type="ARBA" id="ARBA00031473"/>
    </source>
</evidence>
<dbReference type="InterPro" id="IPR014729">
    <property type="entry name" value="Rossmann-like_a/b/a_fold"/>
</dbReference>
<feature type="domain" description="Cytidyltransferase-like" evidence="12">
    <location>
        <begin position="179"/>
        <end position="274"/>
    </location>
</feature>
<dbReference type="NCBIfam" id="TIGR00125">
    <property type="entry name" value="cyt_tran_rel"/>
    <property type="match status" value="2"/>
</dbReference>
<comment type="pathway">
    <text evidence="1">Lipid metabolism.</text>
</comment>
<accession>A0A6B2L830</accession>
<evidence type="ECO:0000256" key="8">
    <source>
        <dbReference type="ARBA" id="ARBA00023264"/>
    </source>
</evidence>
<protein>
    <recommendedName>
        <fullName evidence="10">ethanolamine-phosphate cytidylyltransferase</fullName>
        <ecNumber evidence="10">2.7.7.14</ecNumber>
    </recommendedName>
    <alternativeName>
        <fullName evidence="11">CTP:phosphoethanolamine cytidylyltransferase</fullName>
    </alternativeName>
</protein>
<proteinExistence type="inferred from homology"/>
<dbReference type="InterPro" id="IPR004821">
    <property type="entry name" value="Cyt_trans-like"/>
</dbReference>
<evidence type="ECO:0000256" key="9">
    <source>
        <dbReference type="ARBA" id="ARBA00024191"/>
    </source>
</evidence>
<reference evidence="13" key="1">
    <citation type="journal article" date="2020" name="J. Eukaryot. Microbiol.">
        <title>De novo Sequencing, Assembly and Annotation of the Transcriptome for the Free-Living Testate Amoeba Arcella intermedia.</title>
        <authorList>
            <person name="Ribeiro G.M."/>
            <person name="Porfirio-Sousa A.L."/>
            <person name="Maurer-Alcala X.X."/>
            <person name="Katz L.A."/>
            <person name="Lahr D.J.G."/>
        </authorList>
    </citation>
    <scope>NUCLEOTIDE SEQUENCE</scope>
</reference>
<evidence type="ECO:0000256" key="4">
    <source>
        <dbReference type="ARBA" id="ARBA00022679"/>
    </source>
</evidence>
<dbReference type="PANTHER" id="PTHR45780">
    <property type="entry name" value="ETHANOLAMINE-PHOSPHATE CYTIDYLYLTRANSFERASE"/>
    <property type="match status" value="1"/>
</dbReference>
<evidence type="ECO:0000256" key="6">
    <source>
        <dbReference type="ARBA" id="ARBA00023098"/>
    </source>
</evidence>
<evidence type="ECO:0000256" key="10">
    <source>
        <dbReference type="ARBA" id="ARBA00024221"/>
    </source>
</evidence>
<evidence type="ECO:0000256" key="5">
    <source>
        <dbReference type="ARBA" id="ARBA00022695"/>
    </source>
</evidence>
<keyword evidence="4" id="KW-0808">Transferase</keyword>
<keyword evidence="5" id="KW-0548">Nucleotidyltransferase</keyword>
<dbReference type="GO" id="GO:0006646">
    <property type="term" value="P:phosphatidylethanolamine biosynthetic process"/>
    <property type="evidence" value="ECO:0007669"/>
    <property type="project" value="UniProtKB-UniPathway"/>
</dbReference>
<evidence type="ECO:0000256" key="2">
    <source>
        <dbReference type="ARBA" id="ARBA00010101"/>
    </source>
</evidence>
<name>A0A6B2L830_9EUKA</name>
<evidence type="ECO:0000256" key="7">
    <source>
        <dbReference type="ARBA" id="ARBA00023209"/>
    </source>
</evidence>
<dbReference type="PANTHER" id="PTHR45780:SF2">
    <property type="entry name" value="ETHANOLAMINE-PHOSPHATE CYTIDYLYLTRANSFERASE"/>
    <property type="match status" value="1"/>
</dbReference>
<dbReference type="EC" id="2.7.7.14" evidence="10"/>
<dbReference type="GO" id="GO:0004306">
    <property type="term" value="F:ethanolamine-phosphate cytidylyltransferase activity"/>
    <property type="evidence" value="ECO:0007669"/>
    <property type="project" value="UniProtKB-EC"/>
</dbReference>
<dbReference type="Gene3D" id="3.40.50.620">
    <property type="entry name" value="HUPs"/>
    <property type="match status" value="2"/>
</dbReference>
<evidence type="ECO:0000313" key="13">
    <source>
        <dbReference type="EMBL" id="NDV33134.1"/>
    </source>
</evidence>
<evidence type="ECO:0000256" key="1">
    <source>
        <dbReference type="ARBA" id="ARBA00005189"/>
    </source>
</evidence>
<organism evidence="13">
    <name type="scientific">Arcella intermedia</name>
    <dbReference type="NCBI Taxonomy" id="1963864"/>
    <lineage>
        <taxon>Eukaryota</taxon>
        <taxon>Amoebozoa</taxon>
        <taxon>Tubulinea</taxon>
        <taxon>Elardia</taxon>
        <taxon>Arcellinida</taxon>
        <taxon>Sphaerothecina</taxon>
        <taxon>Arcellidae</taxon>
        <taxon>Arcella</taxon>
    </lineage>
</organism>
<dbReference type="UniPathway" id="UPA00558">
    <property type="reaction ID" value="UER00742"/>
</dbReference>
<keyword evidence="7" id="KW-0594">Phospholipid biosynthesis</keyword>
<keyword evidence="3" id="KW-0444">Lipid biosynthesis</keyword>
<dbReference type="Pfam" id="PF01467">
    <property type="entry name" value="CTP_transf_like"/>
    <property type="match status" value="2"/>
</dbReference>
<dbReference type="SUPFAM" id="SSF52374">
    <property type="entry name" value="Nucleotidylyl transferase"/>
    <property type="match status" value="2"/>
</dbReference>
<evidence type="ECO:0000259" key="12">
    <source>
        <dbReference type="Pfam" id="PF01467"/>
    </source>
</evidence>
<keyword evidence="8" id="KW-1208">Phospholipid metabolism</keyword>
<evidence type="ECO:0000256" key="3">
    <source>
        <dbReference type="ARBA" id="ARBA00022516"/>
    </source>
</evidence>
<dbReference type="InterPro" id="IPR044608">
    <property type="entry name" value="Ect1/PCYT2"/>
</dbReference>
<dbReference type="AlphaFoldDB" id="A0A6B2L830"/>
<feature type="domain" description="Cytidyltransferase-like" evidence="12">
    <location>
        <begin position="2"/>
        <end position="129"/>
    </location>
</feature>
<dbReference type="EMBL" id="GIBP01004165">
    <property type="protein sequence ID" value="NDV33134.1"/>
    <property type="molecule type" value="Transcribed_RNA"/>
</dbReference>
<comment type="pathway">
    <text evidence="9">Phospholipid metabolism; phosphatidylethanolamine biosynthesis; phosphatidylethanolamine from ethanolamine: step 2/3.</text>
</comment>